<name>A0A380N152_9GAMM</name>
<gene>
    <name evidence="1" type="ORF">NCTC10717_02290</name>
</gene>
<protein>
    <recommendedName>
        <fullName evidence="3">Lipoprotein</fullName>
    </recommendedName>
</protein>
<evidence type="ECO:0000313" key="2">
    <source>
        <dbReference type="Proteomes" id="UP000254575"/>
    </source>
</evidence>
<evidence type="ECO:0000313" key="1">
    <source>
        <dbReference type="EMBL" id="SUO98535.1"/>
    </source>
</evidence>
<accession>A0A380N152</accession>
<proteinExistence type="predicted"/>
<dbReference type="Proteomes" id="UP000254575">
    <property type="component" value="Unassembled WGS sequence"/>
</dbReference>
<dbReference type="AlphaFoldDB" id="A0A380N152"/>
<reference evidence="1 2" key="1">
    <citation type="submission" date="2018-06" db="EMBL/GenBank/DDBJ databases">
        <authorList>
            <consortium name="Pathogen Informatics"/>
            <person name="Doyle S."/>
        </authorList>
    </citation>
    <scope>NUCLEOTIDE SEQUENCE [LARGE SCALE GENOMIC DNA]</scope>
    <source>
        <strain evidence="1 2">NCTC10717</strain>
    </source>
</reference>
<keyword evidence="2" id="KW-1185">Reference proteome</keyword>
<organism evidence="1 2">
    <name type="scientific">Suttonella indologenes</name>
    <dbReference type="NCBI Taxonomy" id="13276"/>
    <lineage>
        <taxon>Bacteria</taxon>
        <taxon>Pseudomonadati</taxon>
        <taxon>Pseudomonadota</taxon>
        <taxon>Gammaproteobacteria</taxon>
        <taxon>Cardiobacteriales</taxon>
        <taxon>Cardiobacteriaceae</taxon>
        <taxon>Suttonella</taxon>
    </lineage>
</organism>
<dbReference type="PROSITE" id="PS51257">
    <property type="entry name" value="PROKAR_LIPOPROTEIN"/>
    <property type="match status" value="1"/>
</dbReference>
<dbReference type="EMBL" id="UHIA01000004">
    <property type="protein sequence ID" value="SUO98535.1"/>
    <property type="molecule type" value="Genomic_DNA"/>
</dbReference>
<sequence length="99" mass="11312">MKKYITTVYCILLMCSCTPDGIFDIGYGIRGGYNVDRDFALGSHVSKAKANAAWKECSDKYMRNGGSVLVEQCMNDKGLIRLSEIRRRQKMADRKHREQ</sequence>
<evidence type="ECO:0008006" key="3">
    <source>
        <dbReference type="Google" id="ProtNLM"/>
    </source>
</evidence>
<dbReference type="RefSeq" id="WP_218564623.1">
    <property type="nucleotide sequence ID" value="NZ_UHIA01000004.1"/>
</dbReference>